<name>A0A1U9KB95_9BACL</name>
<keyword evidence="2" id="KW-1185">Reference proteome</keyword>
<gene>
    <name evidence="1" type="ORF">B0W44_17470</name>
</gene>
<dbReference type="PANTHER" id="PTHR42937:SF1">
    <property type="entry name" value="DIAMINOPROPIONATE AMMONIA-LYASE"/>
    <property type="match status" value="1"/>
</dbReference>
<evidence type="ECO:0000313" key="1">
    <source>
        <dbReference type="EMBL" id="AQS57263.1"/>
    </source>
</evidence>
<organism evidence="1 2">
    <name type="scientific">Novibacillus thermophilus</name>
    <dbReference type="NCBI Taxonomy" id="1471761"/>
    <lineage>
        <taxon>Bacteria</taxon>
        <taxon>Bacillati</taxon>
        <taxon>Bacillota</taxon>
        <taxon>Bacilli</taxon>
        <taxon>Bacillales</taxon>
        <taxon>Thermoactinomycetaceae</taxon>
        <taxon>Novibacillus</taxon>
    </lineage>
</organism>
<evidence type="ECO:0000313" key="2">
    <source>
        <dbReference type="Proteomes" id="UP000188603"/>
    </source>
</evidence>
<reference evidence="1 2" key="1">
    <citation type="journal article" date="2015" name="Int. J. Syst. Evol. Microbiol.">
        <title>Novibacillus thermophilus gen. nov., sp. nov., a Gram-staining-negative and moderately thermophilic member of the family Thermoactinomycetaceae.</title>
        <authorList>
            <person name="Yang G."/>
            <person name="Chen J."/>
            <person name="Zhou S."/>
        </authorList>
    </citation>
    <scope>NUCLEOTIDE SEQUENCE [LARGE SCALE GENOMIC DNA]</scope>
    <source>
        <strain evidence="1 2">SG-1</strain>
    </source>
</reference>
<dbReference type="STRING" id="1471761.B0W44_17470"/>
<dbReference type="Gene3D" id="3.40.50.1100">
    <property type="match status" value="1"/>
</dbReference>
<accession>A0A1U9KB95</accession>
<evidence type="ECO:0008006" key="3">
    <source>
        <dbReference type="Google" id="ProtNLM"/>
    </source>
</evidence>
<dbReference type="EMBL" id="CP019699">
    <property type="protein sequence ID" value="AQS57263.1"/>
    <property type="molecule type" value="Genomic_DNA"/>
</dbReference>
<dbReference type="InterPro" id="IPR036052">
    <property type="entry name" value="TrpB-like_PALP_sf"/>
</dbReference>
<protein>
    <recommendedName>
        <fullName evidence="3">Diaminopropionate ammonia-lyase</fullName>
    </recommendedName>
</protein>
<dbReference type="AlphaFoldDB" id="A0A1U9KB95"/>
<dbReference type="GO" id="GO:1901605">
    <property type="term" value="P:alpha-amino acid metabolic process"/>
    <property type="evidence" value="ECO:0007669"/>
    <property type="project" value="UniProtKB-ARBA"/>
</dbReference>
<sequence>MRILGHPLKSDQRIVSGESGAVSAGLLYCLARDRRFEQVKEKLGLNRSSSVILINTEGDTDEAHYRRVVWEGAYPMR</sequence>
<dbReference type="OrthoDB" id="34584at2"/>
<dbReference type="KEGG" id="ntr:B0W44_17470"/>
<dbReference type="PANTHER" id="PTHR42937">
    <property type="match status" value="1"/>
</dbReference>
<dbReference type="Proteomes" id="UP000188603">
    <property type="component" value="Chromosome"/>
</dbReference>
<proteinExistence type="predicted"/>
<dbReference type="RefSeq" id="WP_077721136.1">
    <property type="nucleotide sequence ID" value="NZ_CP019699.1"/>
</dbReference>